<keyword evidence="2" id="KW-0813">Transport</keyword>
<evidence type="ECO:0000313" key="5">
    <source>
        <dbReference type="Proteomes" id="UP000027073"/>
    </source>
</evidence>
<feature type="compositionally biased region" description="Basic residues" evidence="3">
    <location>
        <begin position="201"/>
        <end position="210"/>
    </location>
</feature>
<dbReference type="GO" id="GO:0015031">
    <property type="term" value="P:protein transport"/>
    <property type="evidence" value="ECO:0007669"/>
    <property type="project" value="UniProtKB-KW"/>
</dbReference>
<dbReference type="VEuPathDB" id="FungiDB:PLEOSDRAFT_1111174"/>
<dbReference type="FunCoup" id="A0A067P0Z4">
    <property type="interactions" value="742"/>
</dbReference>
<evidence type="ECO:0000256" key="3">
    <source>
        <dbReference type="SAM" id="MobiDB-lite"/>
    </source>
</evidence>
<comment type="similarity">
    <text evidence="1 2">Belongs to the BCP1 family.</text>
</comment>
<proteinExistence type="inferred from homology"/>
<feature type="region of interest" description="Disordered" evidence="3">
    <location>
        <begin position="189"/>
        <end position="221"/>
    </location>
</feature>
<evidence type="ECO:0000313" key="4">
    <source>
        <dbReference type="EMBL" id="KDQ30082.1"/>
    </source>
</evidence>
<keyword evidence="2" id="KW-0653">Protein transport</keyword>
<dbReference type="OrthoDB" id="27543at2759"/>
<dbReference type="GO" id="GO:0005634">
    <property type="term" value="C:nucleus"/>
    <property type="evidence" value="ECO:0007669"/>
    <property type="project" value="UniProtKB-SubCell"/>
</dbReference>
<dbReference type="AlphaFoldDB" id="A0A067P0Z4"/>
<dbReference type="STRING" id="1137138.A0A067P0Z4"/>
<comment type="function">
    <text evidence="2">Involved in nuclear export, actin cytoskeleton organization and vesicular transport.</text>
</comment>
<dbReference type="PANTHER" id="PTHR13261">
    <property type="entry name" value="BRCA2 AND CDKN1A INTERACTING PROTEIN"/>
    <property type="match status" value="1"/>
</dbReference>
<dbReference type="PIRSF" id="PIRSF028983">
    <property type="entry name" value="BCP1"/>
    <property type="match status" value="1"/>
</dbReference>
<gene>
    <name evidence="4" type="ORF">PLEOSDRAFT_1111174</name>
</gene>
<dbReference type="InterPro" id="IPR025602">
    <property type="entry name" value="BCP1_family"/>
</dbReference>
<evidence type="ECO:0000256" key="2">
    <source>
        <dbReference type="PIRNR" id="PIRNR028983"/>
    </source>
</evidence>
<keyword evidence="2" id="KW-0539">Nucleus</keyword>
<dbReference type="Proteomes" id="UP000027073">
    <property type="component" value="Unassembled WGS sequence"/>
</dbReference>
<dbReference type="PANTHER" id="PTHR13261:SF0">
    <property type="entry name" value="BRCA2 AND CDKN1A-INTERACTING PROTEIN"/>
    <property type="match status" value="1"/>
</dbReference>
<evidence type="ECO:0000256" key="1">
    <source>
        <dbReference type="ARBA" id="ARBA00006781"/>
    </source>
</evidence>
<dbReference type="EMBL" id="KL198006">
    <property type="protein sequence ID" value="KDQ30082.1"/>
    <property type="molecule type" value="Genomic_DNA"/>
</dbReference>
<dbReference type="HOGENOM" id="CLU_068770_2_0_1"/>
<protein>
    <recommendedName>
        <fullName evidence="2">Protein BCP1</fullName>
    </recommendedName>
</protein>
<name>A0A067P0Z4_PLEO1</name>
<dbReference type="InParanoid" id="A0A067P0Z4"/>
<dbReference type="Pfam" id="PF13862">
    <property type="entry name" value="BCCIP"/>
    <property type="match status" value="1"/>
</dbReference>
<accession>A0A067P0Z4</accession>
<organism evidence="4 5">
    <name type="scientific">Pleurotus ostreatus (strain PC15)</name>
    <name type="common">Oyster mushroom</name>
    <dbReference type="NCBI Taxonomy" id="1137138"/>
    <lineage>
        <taxon>Eukaryota</taxon>
        <taxon>Fungi</taxon>
        <taxon>Dikarya</taxon>
        <taxon>Basidiomycota</taxon>
        <taxon>Agaricomycotina</taxon>
        <taxon>Agaricomycetes</taxon>
        <taxon>Agaricomycetidae</taxon>
        <taxon>Agaricales</taxon>
        <taxon>Pleurotineae</taxon>
        <taxon>Pleurotaceae</taxon>
        <taxon>Pleurotus</taxon>
    </lineage>
</organism>
<comment type="subcellular location">
    <subcellularLocation>
        <location evidence="2">Nucleus</location>
    </subcellularLocation>
</comment>
<sequence length="287" mass="32507">MSKRKQDDSDSDSSDVNLIDVDFDFFDPNPAVDYIAIKRLLVQLFQSDAEGLHLNELTDLILSQPTVGTTIKTDGMESDPYALLTVLNLHVQRDHPSIRALVEYILRKTSQSSDPSFHGALSVLLSPDQTAQHVGLIICERLINMPVQTVPPMYKMLGDEIRWAIEANQPFTFSHLLFVSRTYHLSPEEESYLASNPRSPSSKKSKKQKAKSQPVAQRPADGIYPFHPEDDIIMQCASHTLNYSFDNAPREKRDAETFGIDNRGRVMLVPVERFEELIRRMGETYVA</sequence>
<reference evidence="5" key="1">
    <citation type="journal article" date="2014" name="Proc. Natl. Acad. Sci. U.S.A.">
        <title>Extensive sampling of basidiomycete genomes demonstrates inadequacy of the white-rot/brown-rot paradigm for wood decay fungi.</title>
        <authorList>
            <person name="Riley R."/>
            <person name="Salamov A.A."/>
            <person name="Brown D.W."/>
            <person name="Nagy L.G."/>
            <person name="Floudas D."/>
            <person name="Held B.W."/>
            <person name="Levasseur A."/>
            <person name="Lombard V."/>
            <person name="Morin E."/>
            <person name="Otillar R."/>
            <person name="Lindquist E.A."/>
            <person name="Sun H."/>
            <person name="LaButti K.M."/>
            <person name="Schmutz J."/>
            <person name="Jabbour D."/>
            <person name="Luo H."/>
            <person name="Baker S.E."/>
            <person name="Pisabarro A.G."/>
            <person name="Walton J.D."/>
            <person name="Blanchette R.A."/>
            <person name="Henrissat B."/>
            <person name="Martin F."/>
            <person name="Cullen D."/>
            <person name="Hibbett D.S."/>
            <person name="Grigoriev I.V."/>
        </authorList>
    </citation>
    <scope>NUCLEOTIDE SEQUENCE [LARGE SCALE GENOMIC DNA]</scope>
    <source>
        <strain evidence="5">PC15</strain>
    </source>
</reference>